<sequence length="175" mass="19615">MEESKRTPSKVTDLKEQKLQIEKNISGSLDISSTSDTRTLRPRKIPSDLAEELNKVGEKLVVKEAKRSKSTKVTPKKKSVKKDSPIVEARKTRQSKKKVDEASPEPKYVPRKRSRKSSSAGPFLVVNNVISHSPAYRAGVLIGDKIIQLDDIDKLSFESEKQVMKHIASKVGIFF</sequence>
<protein>
    <recommendedName>
        <fullName evidence="4">PDZ domain-containing protein</fullName>
    </recommendedName>
</protein>
<evidence type="ECO:0000256" key="1">
    <source>
        <dbReference type="SAM" id="MobiDB-lite"/>
    </source>
</evidence>
<dbReference type="InterPro" id="IPR036034">
    <property type="entry name" value="PDZ_sf"/>
</dbReference>
<dbReference type="Proteomes" id="UP000031668">
    <property type="component" value="Unassembled WGS sequence"/>
</dbReference>
<feature type="compositionally biased region" description="Polar residues" evidence="1">
    <location>
        <begin position="24"/>
        <end position="37"/>
    </location>
</feature>
<organism evidence="2 3">
    <name type="scientific">Thelohanellus kitauei</name>
    <name type="common">Myxosporean</name>
    <dbReference type="NCBI Taxonomy" id="669202"/>
    <lineage>
        <taxon>Eukaryota</taxon>
        <taxon>Metazoa</taxon>
        <taxon>Cnidaria</taxon>
        <taxon>Myxozoa</taxon>
        <taxon>Myxosporea</taxon>
        <taxon>Bivalvulida</taxon>
        <taxon>Platysporina</taxon>
        <taxon>Myxobolidae</taxon>
        <taxon>Thelohanellus</taxon>
    </lineage>
</organism>
<evidence type="ECO:0000313" key="2">
    <source>
        <dbReference type="EMBL" id="KII68105.1"/>
    </source>
</evidence>
<name>A0A0C2MVE2_THEKT</name>
<proteinExistence type="predicted"/>
<dbReference type="AlphaFoldDB" id="A0A0C2MVE2"/>
<evidence type="ECO:0008006" key="4">
    <source>
        <dbReference type="Google" id="ProtNLM"/>
    </source>
</evidence>
<feature type="region of interest" description="Disordered" evidence="1">
    <location>
        <begin position="24"/>
        <end position="45"/>
    </location>
</feature>
<accession>A0A0C2MVE2</accession>
<feature type="compositionally biased region" description="Basic and acidic residues" evidence="1">
    <location>
        <begin position="81"/>
        <end position="101"/>
    </location>
</feature>
<dbReference type="SUPFAM" id="SSF50156">
    <property type="entry name" value="PDZ domain-like"/>
    <property type="match status" value="1"/>
</dbReference>
<comment type="caution">
    <text evidence="2">The sequence shown here is derived from an EMBL/GenBank/DDBJ whole genome shotgun (WGS) entry which is preliminary data.</text>
</comment>
<dbReference type="EMBL" id="JWZT01002965">
    <property type="protein sequence ID" value="KII68105.1"/>
    <property type="molecule type" value="Genomic_DNA"/>
</dbReference>
<evidence type="ECO:0000313" key="3">
    <source>
        <dbReference type="Proteomes" id="UP000031668"/>
    </source>
</evidence>
<dbReference type="Gene3D" id="2.30.42.10">
    <property type="match status" value="1"/>
</dbReference>
<reference evidence="2 3" key="1">
    <citation type="journal article" date="2014" name="Genome Biol. Evol.">
        <title>The genome of the myxosporean Thelohanellus kitauei shows adaptations to nutrient acquisition within its fish host.</title>
        <authorList>
            <person name="Yang Y."/>
            <person name="Xiong J."/>
            <person name="Zhou Z."/>
            <person name="Huo F."/>
            <person name="Miao W."/>
            <person name="Ran C."/>
            <person name="Liu Y."/>
            <person name="Zhang J."/>
            <person name="Feng J."/>
            <person name="Wang M."/>
            <person name="Wang M."/>
            <person name="Wang L."/>
            <person name="Yao B."/>
        </authorList>
    </citation>
    <scope>NUCLEOTIDE SEQUENCE [LARGE SCALE GENOMIC DNA]</scope>
    <source>
        <strain evidence="2">Wuqing</strain>
    </source>
</reference>
<keyword evidence="3" id="KW-1185">Reference proteome</keyword>
<gene>
    <name evidence="2" type="ORF">RF11_06312</name>
</gene>
<feature type="compositionally biased region" description="Basic residues" evidence="1">
    <location>
        <begin position="68"/>
        <end position="80"/>
    </location>
</feature>
<feature type="region of interest" description="Disordered" evidence="1">
    <location>
        <begin position="64"/>
        <end position="118"/>
    </location>
</feature>